<gene>
    <name evidence="3" type="primary">mobB</name>
    <name evidence="3" type="ORF">NFI88_05050</name>
</gene>
<accession>A0ABT1VX03</accession>
<dbReference type="SUPFAM" id="SSF52540">
    <property type="entry name" value="P-loop containing nucleoside triphosphate hydrolases"/>
    <property type="match status" value="1"/>
</dbReference>
<protein>
    <submittedName>
        <fullName evidence="3">Molybdopterin-guanine dinucleotide biosynthesis protein B</fullName>
    </submittedName>
</protein>
<proteinExistence type="predicted"/>
<evidence type="ECO:0000313" key="4">
    <source>
        <dbReference type="Proteomes" id="UP001524547"/>
    </source>
</evidence>
<dbReference type="InterPro" id="IPR004435">
    <property type="entry name" value="MobB_dom"/>
</dbReference>
<sequence>MPPANGPGVGGHVRDRWGDGAGIPPGMAVLGIVGRSGSGKTTLIESLLPALRAAGLRVSTIKHSHHGVDLDPPGKDSRRHREAGAEEVLLATADRWTLLREEPDGLPPLPRLLARMTPVDLVLVEGFGRYPIPRLEVVRTGIRAGRNKRPLCLDDASILAVAADEPFQGWPGPWLPLAQPDRICGWIVALARGAGGT</sequence>
<feature type="domain" description="Molybdopterin-guanine dinucleotide biosynthesis protein B (MobB)" evidence="2">
    <location>
        <begin position="29"/>
        <end position="164"/>
    </location>
</feature>
<dbReference type="RefSeq" id="WP_422918956.1">
    <property type="nucleotide sequence ID" value="NZ_JAMZEJ010000003.1"/>
</dbReference>
<name>A0ABT1VX03_9PROT</name>
<reference evidence="3 4" key="1">
    <citation type="submission" date="2022-06" db="EMBL/GenBank/DDBJ databases">
        <title>Rhizosaccharibacter gen. nov. sp. nov. KSS12, endophytic bacteria isolated from sugarcane.</title>
        <authorList>
            <person name="Pitiwittayakul N."/>
        </authorList>
    </citation>
    <scope>NUCLEOTIDE SEQUENCE [LARGE SCALE GENOMIC DNA]</scope>
    <source>
        <strain evidence="3 4">KSS12</strain>
    </source>
</reference>
<dbReference type="Pfam" id="PF03205">
    <property type="entry name" value="MobB"/>
    <property type="match status" value="1"/>
</dbReference>
<keyword evidence="4" id="KW-1185">Reference proteome</keyword>
<comment type="caution">
    <text evidence="3">The sequence shown here is derived from an EMBL/GenBank/DDBJ whole genome shotgun (WGS) entry which is preliminary data.</text>
</comment>
<dbReference type="Gene3D" id="3.40.50.300">
    <property type="entry name" value="P-loop containing nucleotide triphosphate hydrolases"/>
    <property type="match status" value="1"/>
</dbReference>
<dbReference type="InterPro" id="IPR027417">
    <property type="entry name" value="P-loop_NTPase"/>
</dbReference>
<evidence type="ECO:0000259" key="2">
    <source>
        <dbReference type="Pfam" id="PF03205"/>
    </source>
</evidence>
<dbReference type="NCBIfam" id="TIGR00176">
    <property type="entry name" value="mobB"/>
    <property type="match status" value="1"/>
</dbReference>
<feature type="region of interest" description="Disordered" evidence="1">
    <location>
        <begin position="1"/>
        <end position="20"/>
    </location>
</feature>
<organism evidence="3 4">
    <name type="scientific">Rhizosaccharibacter radicis</name>
    <dbReference type="NCBI Taxonomy" id="2782605"/>
    <lineage>
        <taxon>Bacteria</taxon>
        <taxon>Pseudomonadati</taxon>
        <taxon>Pseudomonadota</taxon>
        <taxon>Alphaproteobacteria</taxon>
        <taxon>Acetobacterales</taxon>
        <taxon>Acetobacteraceae</taxon>
        <taxon>Rhizosaccharibacter</taxon>
    </lineage>
</organism>
<dbReference type="PANTHER" id="PTHR40072:SF1">
    <property type="entry name" value="MOLYBDOPTERIN-GUANINE DINUCLEOTIDE BIOSYNTHESIS ADAPTER PROTEIN"/>
    <property type="match status" value="1"/>
</dbReference>
<evidence type="ECO:0000313" key="3">
    <source>
        <dbReference type="EMBL" id="MCQ8240208.1"/>
    </source>
</evidence>
<dbReference type="CDD" id="cd03116">
    <property type="entry name" value="MobB"/>
    <property type="match status" value="1"/>
</dbReference>
<dbReference type="PANTHER" id="PTHR40072">
    <property type="entry name" value="MOLYBDOPTERIN-GUANINE DINUCLEOTIDE BIOSYNTHESIS ADAPTER PROTEIN-RELATED"/>
    <property type="match status" value="1"/>
</dbReference>
<dbReference type="InterPro" id="IPR052539">
    <property type="entry name" value="MGD_biosynthesis_adapter"/>
</dbReference>
<dbReference type="EMBL" id="JAMZEJ010000003">
    <property type="protein sequence ID" value="MCQ8240208.1"/>
    <property type="molecule type" value="Genomic_DNA"/>
</dbReference>
<evidence type="ECO:0000256" key="1">
    <source>
        <dbReference type="SAM" id="MobiDB-lite"/>
    </source>
</evidence>
<dbReference type="Proteomes" id="UP001524547">
    <property type="component" value="Unassembled WGS sequence"/>
</dbReference>